<keyword evidence="3 6" id="KW-0812">Transmembrane</keyword>
<dbReference type="STRING" id="500610.SAMN02799615_02286"/>
<keyword evidence="5 6" id="KW-0472">Membrane</keyword>
<protein>
    <submittedName>
        <fullName evidence="9">Putative ABC transport system permease protein</fullName>
    </submittedName>
</protein>
<evidence type="ECO:0000256" key="6">
    <source>
        <dbReference type="SAM" id="Phobius"/>
    </source>
</evidence>
<accession>A0A1I2FGX5</accession>
<dbReference type="Pfam" id="PF12704">
    <property type="entry name" value="MacB_PCD"/>
    <property type="match status" value="1"/>
</dbReference>
<dbReference type="GO" id="GO:0005886">
    <property type="term" value="C:plasma membrane"/>
    <property type="evidence" value="ECO:0007669"/>
    <property type="project" value="UniProtKB-SubCell"/>
</dbReference>
<reference evidence="10" key="1">
    <citation type="submission" date="2016-10" db="EMBL/GenBank/DDBJ databases">
        <authorList>
            <person name="Varghese N."/>
            <person name="Submissions S."/>
        </authorList>
    </citation>
    <scope>NUCLEOTIDE SEQUENCE [LARGE SCALE GENOMIC DNA]</scope>
    <source>
        <strain evidence="10">UNC178MFTsu3.1</strain>
    </source>
</reference>
<dbReference type="PANTHER" id="PTHR30572">
    <property type="entry name" value="MEMBRANE COMPONENT OF TRANSPORTER-RELATED"/>
    <property type="match status" value="1"/>
</dbReference>
<name>A0A1I2FGX5_9GAMM</name>
<evidence type="ECO:0000256" key="2">
    <source>
        <dbReference type="ARBA" id="ARBA00022475"/>
    </source>
</evidence>
<evidence type="ECO:0000259" key="7">
    <source>
        <dbReference type="Pfam" id="PF02687"/>
    </source>
</evidence>
<evidence type="ECO:0000313" key="9">
    <source>
        <dbReference type="EMBL" id="SFF04243.1"/>
    </source>
</evidence>
<dbReference type="Pfam" id="PF02687">
    <property type="entry name" value="FtsX"/>
    <property type="match status" value="1"/>
</dbReference>
<dbReference type="Proteomes" id="UP000199477">
    <property type="component" value="Unassembled WGS sequence"/>
</dbReference>
<evidence type="ECO:0000256" key="5">
    <source>
        <dbReference type="ARBA" id="ARBA00023136"/>
    </source>
</evidence>
<evidence type="ECO:0000256" key="4">
    <source>
        <dbReference type="ARBA" id="ARBA00022989"/>
    </source>
</evidence>
<keyword evidence="2" id="KW-1003">Cell membrane</keyword>
<feature type="transmembrane region" description="Helical" evidence="6">
    <location>
        <begin position="21"/>
        <end position="44"/>
    </location>
</feature>
<dbReference type="InterPro" id="IPR025857">
    <property type="entry name" value="MacB_PCD"/>
</dbReference>
<dbReference type="InterPro" id="IPR003838">
    <property type="entry name" value="ABC3_permease_C"/>
</dbReference>
<organism evidence="9 10">
    <name type="scientific">Dyella marensis</name>
    <dbReference type="NCBI Taxonomy" id="500610"/>
    <lineage>
        <taxon>Bacteria</taxon>
        <taxon>Pseudomonadati</taxon>
        <taxon>Pseudomonadota</taxon>
        <taxon>Gammaproteobacteria</taxon>
        <taxon>Lysobacterales</taxon>
        <taxon>Rhodanobacteraceae</taxon>
        <taxon>Dyella</taxon>
    </lineage>
</organism>
<evidence type="ECO:0000259" key="8">
    <source>
        <dbReference type="Pfam" id="PF12704"/>
    </source>
</evidence>
<dbReference type="PANTHER" id="PTHR30572:SF18">
    <property type="entry name" value="ABC-TYPE MACROLIDE FAMILY EXPORT SYSTEM PERMEASE COMPONENT 2"/>
    <property type="match status" value="1"/>
</dbReference>
<proteinExistence type="predicted"/>
<feature type="domain" description="MacB-like periplasmic core" evidence="8">
    <location>
        <begin position="23"/>
        <end position="222"/>
    </location>
</feature>
<feature type="domain" description="ABC3 transporter permease C-terminal" evidence="7">
    <location>
        <begin position="316"/>
        <end position="433"/>
    </location>
</feature>
<evidence type="ECO:0000256" key="3">
    <source>
        <dbReference type="ARBA" id="ARBA00022692"/>
    </source>
</evidence>
<keyword evidence="4 6" id="KW-1133">Transmembrane helix</keyword>
<comment type="subcellular location">
    <subcellularLocation>
        <location evidence="1">Cell membrane</location>
        <topology evidence="1">Multi-pass membrane protein</topology>
    </subcellularLocation>
</comment>
<sequence>MSGMFVHNLRLGARSLRKNPVLTALMVMAIGFGVAASMITYAVFRAVSGDPIPQKSSQLFVPQIDNRGPQYNNGGEPPDALNYTDAVALMKAHQARRQTVLFAVRLSVLPEDARKAPFKVPGYAATGDFFPMFDVPFQYGSGWSAADDDAHAPVIVISRSLNQKLFGGANSVGKEIVLDDQQYRVVGVTETWDPKPRFFDMFSGHAYSEPSQVYIPFNRAMDLKIETAGNNNCGGGGKRGDDRESWLRGQCVWISPWVELSSATEVERYRQFLASYADDQRRAGRFNWAPNVRLRDVPGWLEYKHAVPPESRIALVVAVGFFVICLVNTIGLLLAKFMRRASEIGVRRALGASRADIYRQFLAEAGMVGLAGGLLGVVLTGVGMLGVGLVFEPEIAHLARLDLSLVSLALLVAIAATVLAAFYPTWRAAQVQPAWQLKSN</sequence>
<keyword evidence="10" id="KW-1185">Reference proteome</keyword>
<feature type="transmembrane region" description="Helical" evidence="6">
    <location>
        <begin position="313"/>
        <end position="335"/>
    </location>
</feature>
<dbReference type="InterPro" id="IPR050250">
    <property type="entry name" value="Macrolide_Exporter_MacB"/>
</dbReference>
<dbReference type="AlphaFoldDB" id="A0A1I2FGX5"/>
<evidence type="ECO:0000313" key="10">
    <source>
        <dbReference type="Proteomes" id="UP000199477"/>
    </source>
</evidence>
<gene>
    <name evidence="9" type="ORF">SAMN02799615_02286</name>
</gene>
<evidence type="ECO:0000256" key="1">
    <source>
        <dbReference type="ARBA" id="ARBA00004651"/>
    </source>
</evidence>
<feature type="transmembrane region" description="Helical" evidence="6">
    <location>
        <begin position="368"/>
        <end position="391"/>
    </location>
</feature>
<dbReference type="GO" id="GO:0022857">
    <property type="term" value="F:transmembrane transporter activity"/>
    <property type="evidence" value="ECO:0007669"/>
    <property type="project" value="TreeGrafter"/>
</dbReference>
<feature type="transmembrane region" description="Helical" evidence="6">
    <location>
        <begin position="403"/>
        <end position="423"/>
    </location>
</feature>
<dbReference type="EMBL" id="FONH01000006">
    <property type="protein sequence ID" value="SFF04243.1"/>
    <property type="molecule type" value="Genomic_DNA"/>
</dbReference>